<feature type="transmembrane region" description="Helical" evidence="6">
    <location>
        <begin position="268"/>
        <end position="290"/>
    </location>
</feature>
<organism evidence="7 8">
    <name type="scientific">Hoeflea poritis</name>
    <dbReference type="NCBI Taxonomy" id="2993659"/>
    <lineage>
        <taxon>Bacteria</taxon>
        <taxon>Pseudomonadati</taxon>
        <taxon>Pseudomonadota</taxon>
        <taxon>Alphaproteobacteria</taxon>
        <taxon>Hyphomicrobiales</taxon>
        <taxon>Rhizobiaceae</taxon>
        <taxon>Hoeflea</taxon>
    </lineage>
</organism>
<feature type="transmembrane region" description="Helical" evidence="6">
    <location>
        <begin position="72"/>
        <end position="94"/>
    </location>
</feature>
<proteinExistence type="predicted"/>
<evidence type="ECO:0000313" key="8">
    <source>
        <dbReference type="Proteomes" id="UP001148313"/>
    </source>
</evidence>
<feature type="transmembrane region" description="Helical" evidence="6">
    <location>
        <begin position="195"/>
        <end position="213"/>
    </location>
</feature>
<keyword evidence="2" id="KW-1003">Cell membrane</keyword>
<comment type="subcellular location">
    <subcellularLocation>
        <location evidence="1">Cell membrane</location>
        <topology evidence="1">Multi-pass membrane protein</topology>
    </subcellularLocation>
</comment>
<comment type="caution">
    <text evidence="7">The sequence shown here is derived from an EMBL/GenBank/DDBJ whole genome shotgun (WGS) entry which is preliminary data.</text>
</comment>
<feature type="transmembrane region" description="Helical" evidence="6">
    <location>
        <begin position="31"/>
        <end position="60"/>
    </location>
</feature>
<keyword evidence="3 6" id="KW-0812">Transmembrane</keyword>
<feature type="transmembrane region" description="Helical" evidence="6">
    <location>
        <begin position="130"/>
        <end position="156"/>
    </location>
</feature>
<evidence type="ECO:0000256" key="5">
    <source>
        <dbReference type="ARBA" id="ARBA00023136"/>
    </source>
</evidence>
<evidence type="ECO:0000256" key="4">
    <source>
        <dbReference type="ARBA" id="ARBA00022989"/>
    </source>
</evidence>
<feature type="transmembrane region" description="Helical" evidence="6">
    <location>
        <begin position="100"/>
        <end position="118"/>
    </location>
</feature>
<accession>A0ABT4VWH2</accession>
<keyword evidence="5 6" id="KW-0472">Membrane</keyword>
<protein>
    <submittedName>
        <fullName evidence="7">ABC transporter permease</fullName>
    </submittedName>
</protein>
<dbReference type="EMBL" id="JAPJZH010000025">
    <property type="protein sequence ID" value="MDA4848565.1"/>
    <property type="molecule type" value="Genomic_DNA"/>
</dbReference>
<dbReference type="RefSeq" id="WP_271092435.1">
    <property type="nucleotide sequence ID" value="NZ_JAPJZH010000025.1"/>
</dbReference>
<evidence type="ECO:0000256" key="1">
    <source>
        <dbReference type="ARBA" id="ARBA00004651"/>
    </source>
</evidence>
<sequence>MLITVVGAVILTVYTDDFASPQNLSNLLSQAMPLIIVAIGQMIVIVIGGMDLSVGAIISLTTALLALDAPAFVLVPAVFAITALIGLVNGYSIVKLNVHPIIATLSVQFIVVGFARILRPVAGGSVPDIVVSCVAGTVFGIPLTVFWAVIVLLLGWKLIHGSRYGLHLFAIGGGVSSGQEDAAHNFGISDQRNVILAYVCSALFAALAGFYIAGRISSGDPGVGETFALDSVTAVAIGGTQLSGGIGSLHGTLFGAILMVLLSNGMNLANLSAFLQGAIKGAILLLVVSLQSRKKMGL</sequence>
<reference evidence="7" key="1">
    <citation type="submission" date="2022-11" db="EMBL/GenBank/DDBJ databases">
        <title>Hoeflea poritis sp. nov., isolated from scleractinian coral Porites lutea.</title>
        <authorList>
            <person name="Zhang G."/>
            <person name="Wei Q."/>
            <person name="Cai L."/>
        </authorList>
    </citation>
    <scope>NUCLEOTIDE SEQUENCE</scope>
    <source>
        <strain evidence="7">E7-10</strain>
    </source>
</reference>
<dbReference type="Pfam" id="PF02653">
    <property type="entry name" value="BPD_transp_2"/>
    <property type="match status" value="1"/>
</dbReference>
<name>A0ABT4VWH2_9HYPH</name>
<gene>
    <name evidence="7" type="ORF">OOZ53_24630</name>
</gene>
<feature type="transmembrane region" description="Helical" evidence="6">
    <location>
        <begin position="234"/>
        <end position="262"/>
    </location>
</feature>
<keyword evidence="8" id="KW-1185">Reference proteome</keyword>
<evidence type="ECO:0000313" key="7">
    <source>
        <dbReference type="EMBL" id="MDA4848565.1"/>
    </source>
</evidence>
<evidence type="ECO:0000256" key="3">
    <source>
        <dbReference type="ARBA" id="ARBA00022692"/>
    </source>
</evidence>
<dbReference type="CDD" id="cd06579">
    <property type="entry name" value="TM_PBP1_transp_AraH_like"/>
    <property type="match status" value="1"/>
</dbReference>
<dbReference type="InterPro" id="IPR001851">
    <property type="entry name" value="ABC_transp_permease"/>
</dbReference>
<dbReference type="PANTHER" id="PTHR32196">
    <property type="entry name" value="ABC TRANSPORTER PERMEASE PROTEIN YPHD-RELATED-RELATED"/>
    <property type="match status" value="1"/>
</dbReference>
<evidence type="ECO:0000256" key="2">
    <source>
        <dbReference type="ARBA" id="ARBA00022475"/>
    </source>
</evidence>
<evidence type="ECO:0000256" key="6">
    <source>
        <dbReference type="SAM" id="Phobius"/>
    </source>
</evidence>
<dbReference type="Proteomes" id="UP001148313">
    <property type="component" value="Unassembled WGS sequence"/>
</dbReference>
<keyword evidence="4 6" id="KW-1133">Transmembrane helix</keyword>